<feature type="transmembrane region" description="Helical" evidence="1">
    <location>
        <begin position="12"/>
        <end position="31"/>
    </location>
</feature>
<dbReference type="Proteomes" id="UP000664795">
    <property type="component" value="Unassembled WGS sequence"/>
</dbReference>
<reference evidence="2 3" key="1">
    <citation type="submission" date="2021-03" db="EMBL/GenBank/DDBJ databases">
        <title>Fibrella sp. HMF5036 genome sequencing and assembly.</title>
        <authorList>
            <person name="Kang H."/>
            <person name="Kim H."/>
            <person name="Bae S."/>
            <person name="Joh K."/>
        </authorList>
    </citation>
    <scope>NUCLEOTIDE SEQUENCE [LARGE SCALE GENOMIC DNA]</scope>
    <source>
        <strain evidence="2 3">HMF5036</strain>
    </source>
</reference>
<keyword evidence="1" id="KW-0812">Transmembrane</keyword>
<evidence type="ECO:0000256" key="1">
    <source>
        <dbReference type="SAM" id="Phobius"/>
    </source>
</evidence>
<feature type="transmembrane region" description="Helical" evidence="1">
    <location>
        <begin position="43"/>
        <end position="61"/>
    </location>
</feature>
<gene>
    <name evidence="2" type="ORF">J2I48_03045</name>
</gene>
<proteinExistence type="predicted"/>
<keyword evidence="3" id="KW-1185">Reference proteome</keyword>
<dbReference type="EMBL" id="JAFMYU010000002">
    <property type="protein sequence ID" value="MBO0929950.1"/>
    <property type="molecule type" value="Genomic_DNA"/>
</dbReference>
<evidence type="ECO:0008006" key="4">
    <source>
        <dbReference type="Google" id="ProtNLM"/>
    </source>
</evidence>
<accession>A0A939JZ99</accession>
<protein>
    <recommendedName>
        <fullName evidence="4">Aerotolerance regulator N-terminal domain-containing protein</fullName>
    </recommendedName>
</protein>
<keyword evidence="1" id="KW-0472">Membrane</keyword>
<evidence type="ECO:0000313" key="3">
    <source>
        <dbReference type="Proteomes" id="UP000664795"/>
    </source>
</evidence>
<name>A0A939JZ99_9BACT</name>
<sequence>MTLPPIDWTTPWPWLISALLLALLFFSLWRISKETNLSAGRRAVRVGLHVLLFLSLLGLFLQPRCRSQLPAGRVLLVADEALGMEIPNEAIRRVQDSLHIRQIIMAQAFRGATDSVVLLGQAFPDNILAQLTKQVVTWVPYAAAGQLQSLRWQGIVPLGQSQTISGQIGTTKADVLRVRLGQRTLDSTWLTTGNQDFILNYPVFALGRNSPTLWLGNTLLDTLHFVVRPTARMRIRFVLTAPDFETRTLADWLGQQGHQVELTSTLSKGIGSSLAINSAVSAKNTPPDLVITDPGNVTNRLVTNTLSTDKSVLVLNVSQADADVAAVNRALHTRWQLRRVPGKDTLHIGPVLTALPYRFVLTNRLLPVPGYPVAVQPSTGRVALSLLTETFPLRLSGDSVAYNRLWLSILAQLQPTSTNNLTIEAPVYQHLPAEITLNNPTVVPARLRIGNDTINLRPAPLNTRSWTGTIRPAQPGWQPLQDTLAVYVYATEPNRAGALGPLSQRQKTAAVALAHRRYDVSRPAEARFVEKELPDWAWFILITSLLVAIWVEPKV</sequence>
<evidence type="ECO:0000313" key="2">
    <source>
        <dbReference type="EMBL" id="MBO0929950.1"/>
    </source>
</evidence>
<organism evidence="2 3">
    <name type="scientific">Fibrella aquatilis</name>
    <dbReference type="NCBI Taxonomy" id="2817059"/>
    <lineage>
        <taxon>Bacteria</taxon>
        <taxon>Pseudomonadati</taxon>
        <taxon>Bacteroidota</taxon>
        <taxon>Cytophagia</taxon>
        <taxon>Cytophagales</taxon>
        <taxon>Spirosomataceae</taxon>
        <taxon>Fibrella</taxon>
    </lineage>
</organism>
<comment type="caution">
    <text evidence="2">The sequence shown here is derived from an EMBL/GenBank/DDBJ whole genome shotgun (WGS) entry which is preliminary data.</text>
</comment>
<dbReference type="AlphaFoldDB" id="A0A939JZ99"/>
<dbReference type="RefSeq" id="WP_207333919.1">
    <property type="nucleotide sequence ID" value="NZ_JAFMYU010000002.1"/>
</dbReference>
<keyword evidence="1" id="KW-1133">Transmembrane helix</keyword>